<organism evidence="1 2">
    <name type="scientific">Monosporascus cannonballus</name>
    <dbReference type="NCBI Taxonomy" id="155416"/>
    <lineage>
        <taxon>Eukaryota</taxon>
        <taxon>Fungi</taxon>
        <taxon>Dikarya</taxon>
        <taxon>Ascomycota</taxon>
        <taxon>Pezizomycotina</taxon>
        <taxon>Sordariomycetes</taxon>
        <taxon>Xylariomycetidae</taxon>
        <taxon>Xylariales</taxon>
        <taxon>Xylariales incertae sedis</taxon>
        <taxon>Monosporascus</taxon>
    </lineage>
</organism>
<sequence length="208" mass="22893">MLQHIEVLDKCIETDAKAHHVSHVRNLLHWFGFDVIGDFVLGKPFGMSGSMPYPDQFEAGTYGLYDQGLARDCRAAKEHTARQNTPRYLTELGRAPEYVERINEELKSSNKGVDGRLVPTVPITSVCHSGAPEAYGADACATLQAVWNYPHTHCVTSSYPMTPFFANASCDHFTAPSSQTVIGAYLQYPANARGIEDYQTTTGFGADK</sequence>
<evidence type="ECO:0000313" key="2">
    <source>
        <dbReference type="Proteomes" id="UP000294003"/>
    </source>
</evidence>
<evidence type="ECO:0000313" key="1">
    <source>
        <dbReference type="EMBL" id="RYO94739.1"/>
    </source>
</evidence>
<comment type="caution">
    <text evidence="1">The sequence shown here is derived from an EMBL/GenBank/DDBJ whole genome shotgun (WGS) entry which is preliminary data.</text>
</comment>
<evidence type="ECO:0008006" key="3">
    <source>
        <dbReference type="Google" id="ProtNLM"/>
    </source>
</evidence>
<accession>A0ABY0HKN3</accession>
<protein>
    <recommendedName>
        <fullName evidence="3">Carboxylic ester hydrolase</fullName>
    </recommendedName>
</protein>
<gene>
    <name evidence="1" type="ORF">DL762_000371</name>
</gene>
<reference evidence="1 2" key="1">
    <citation type="submission" date="2018-06" db="EMBL/GenBank/DDBJ databases">
        <title>Complete Genomes of Monosporascus.</title>
        <authorList>
            <person name="Robinson A.J."/>
            <person name="Natvig D.O."/>
        </authorList>
    </citation>
    <scope>NUCLEOTIDE SEQUENCE [LARGE SCALE GENOMIC DNA]</scope>
    <source>
        <strain evidence="1 2">CBS 609.92</strain>
    </source>
</reference>
<dbReference type="EMBL" id="QJNS01000007">
    <property type="protein sequence ID" value="RYO94739.1"/>
    <property type="molecule type" value="Genomic_DNA"/>
</dbReference>
<name>A0ABY0HKN3_9PEZI</name>
<proteinExistence type="predicted"/>
<dbReference type="Proteomes" id="UP000294003">
    <property type="component" value="Unassembled WGS sequence"/>
</dbReference>
<keyword evidence="2" id="KW-1185">Reference proteome</keyword>